<reference evidence="7 8" key="1">
    <citation type="journal article" date="2014" name="BMC Genomics">
        <title>Genome sequencing of four Aureobasidium pullulans varieties: biotechnological potential, stress tolerance, and description of new species.</title>
        <authorList>
            <person name="Gostin Ar C."/>
            <person name="Ohm R.A."/>
            <person name="Kogej T."/>
            <person name="Sonjak S."/>
            <person name="Turk M."/>
            <person name="Zajc J."/>
            <person name="Zalar P."/>
            <person name="Grube M."/>
            <person name="Sun H."/>
            <person name="Han J."/>
            <person name="Sharma A."/>
            <person name="Chiniquy J."/>
            <person name="Ngan C.Y."/>
            <person name="Lipzen A."/>
            <person name="Barry K."/>
            <person name="Grigoriev I.V."/>
            <person name="Gunde-Cimerman N."/>
        </authorList>
    </citation>
    <scope>NUCLEOTIDE SEQUENCE [LARGE SCALE GENOMIC DNA]</scope>
    <source>
        <strain evidence="7 8">EXF-2481</strain>
    </source>
</reference>
<dbReference type="GO" id="GO:0005643">
    <property type="term" value="C:nuclear pore"/>
    <property type="evidence" value="ECO:0007669"/>
    <property type="project" value="TreeGrafter"/>
</dbReference>
<feature type="region of interest" description="Disordered" evidence="5">
    <location>
        <begin position="677"/>
        <end position="1134"/>
    </location>
</feature>
<dbReference type="EMBL" id="KL584781">
    <property type="protein sequence ID" value="KEQ91213.1"/>
    <property type="molecule type" value="Genomic_DNA"/>
</dbReference>
<evidence type="ECO:0000256" key="4">
    <source>
        <dbReference type="SAM" id="Coils"/>
    </source>
</evidence>
<evidence type="ECO:0000256" key="1">
    <source>
        <dbReference type="ARBA" id="ARBA00004123"/>
    </source>
</evidence>
<evidence type="ECO:0000259" key="6">
    <source>
        <dbReference type="Pfam" id="PF16755"/>
    </source>
</evidence>
<dbReference type="Proteomes" id="UP000030641">
    <property type="component" value="Unassembled WGS sequence"/>
</dbReference>
<dbReference type="PANTHER" id="PTHR23193:SF23">
    <property type="entry name" value="NUCLEAR PORE COMPLEX PROTEIN NUP153"/>
    <property type="match status" value="1"/>
</dbReference>
<dbReference type="OrthoDB" id="248320at2759"/>
<keyword evidence="8" id="KW-1185">Reference proteome</keyword>
<proteinExistence type="predicted"/>
<dbReference type="Gene3D" id="2.130.10.10">
    <property type="entry name" value="YVTN repeat-like/Quinoprotein amine dehydrogenase"/>
    <property type="match status" value="1"/>
</dbReference>
<evidence type="ECO:0000256" key="2">
    <source>
        <dbReference type="ARBA" id="ARBA00022448"/>
    </source>
</evidence>
<dbReference type="PANTHER" id="PTHR23193">
    <property type="entry name" value="NUCLEAR PORE COMPLEX PROTEIN NUP"/>
    <property type="match status" value="1"/>
</dbReference>
<feature type="domain" description="Nucleoporin Nup159/Nup146 N-terminal" evidence="6">
    <location>
        <begin position="48"/>
        <end position="427"/>
    </location>
</feature>
<feature type="compositionally biased region" description="Acidic residues" evidence="5">
    <location>
        <begin position="945"/>
        <end position="1005"/>
    </location>
</feature>
<dbReference type="GO" id="GO:0017056">
    <property type="term" value="F:structural constituent of nuclear pore"/>
    <property type="evidence" value="ECO:0007669"/>
    <property type="project" value="TreeGrafter"/>
</dbReference>
<dbReference type="OMA" id="RGQCASI"/>
<dbReference type="STRING" id="1043005.A0A074Y098"/>
<dbReference type="Pfam" id="PF16755">
    <property type="entry name" value="Beta-prop_NUP159_NUP214"/>
    <property type="match status" value="1"/>
</dbReference>
<dbReference type="InterPro" id="IPR026054">
    <property type="entry name" value="Nucleoporin"/>
</dbReference>
<dbReference type="HOGENOM" id="CLU_003852_0_0_1"/>
<protein>
    <recommendedName>
        <fullName evidence="6">Nucleoporin Nup159/Nup146 N-terminal domain-containing protein</fullName>
    </recommendedName>
</protein>
<dbReference type="GO" id="GO:0006405">
    <property type="term" value="P:RNA export from nucleus"/>
    <property type="evidence" value="ECO:0007669"/>
    <property type="project" value="TreeGrafter"/>
</dbReference>
<comment type="subcellular location">
    <subcellularLocation>
        <location evidence="1">Nucleus</location>
    </subcellularLocation>
</comment>
<evidence type="ECO:0000313" key="7">
    <source>
        <dbReference type="EMBL" id="KEQ91213.1"/>
    </source>
</evidence>
<dbReference type="InterPro" id="IPR039462">
    <property type="entry name" value="Nup159/Nup146_N"/>
</dbReference>
<dbReference type="GeneID" id="25367669"/>
<evidence type="ECO:0000256" key="5">
    <source>
        <dbReference type="SAM" id="MobiDB-lite"/>
    </source>
</evidence>
<feature type="compositionally biased region" description="Basic and acidic residues" evidence="5">
    <location>
        <begin position="1106"/>
        <end position="1118"/>
    </location>
</feature>
<feature type="region of interest" description="Disordered" evidence="5">
    <location>
        <begin position="1276"/>
        <end position="1296"/>
    </location>
</feature>
<dbReference type="InParanoid" id="A0A074Y098"/>
<keyword evidence="3" id="KW-0539">Nucleus</keyword>
<feature type="coiled-coil region" evidence="4">
    <location>
        <begin position="1247"/>
        <end position="1274"/>
    </location>
</feature>
<dbReference type="SUPFAM" id="SSF117289">
    <property type="entry name" value="Nucleoporin domain"/>
    <property type="match status" value="1"/>
</dbReference>
<feature type="compositionally biased region" description="Basic and acidic residues" evidence="5">
    <location>
        <begin position="876"/>
        <end position="897"/>
    </location>
</feature>
<keyword evidence="4" id="KW-0175">Coiled coil</keyword>
<dbReference type="RefSeq" id="XP_013339657.1">
    <property type="nucleotide sequence ID" value="XM_013484203.1"/>
</dbReference>
<organism evidence="7 8">
    <name type="scientific">Aureobasidium subglaciale (strain EXF-2481)</name>
    <name type="common">Aureobasidium pullulans var. subglaciale</name>
    <dbReference type="NCBI Taxonomy" id="1043005"/>
    <lineage>
        <taxon>Eukaryota</taxon>
        <taxon>Fungi</taxon>
        <taxon>Dikarya</taxon>
        <taxon>Ascomycota</taxon>
        <taxon>Pezizomycotina</taxon>
        <taxon>Dothideomycetes</taxon>
        <taxon>Dothideomycetidae</taxon>
        <taxon>Dothideales</taxon>
        <taxon>Saccotheciaceae</taxon>
        <taxon>Aureobasidium</taxon>
    </lineage>
</organism>
<name>A0A074Y098_AURSE</name>
<feature type="compositionally biased region" description="Basic and acidic residues" evidence="5">
    <location>
        <begin position="712"/>
        <end position="723"/>
    </location>
</feature>
<feature type="region of interest" description="Disordered" evidence="5">
    <location>
        <begin position="591"/>
        <end position="664"/>
    </location>
</feature>
<keyword evidence="2" id="KW-0813">Transport</keyword>
<feature type="region of interest" description="Disordered" evidence="5">
    <location>
        <begin position="448"/>
        <end position="468"/>
    </location>
</feature>
<dbReference type="GO" id="GO:0008139">
    <property type="term" value="F:nuclear localization sequence binding"/>
    <property type="evidence" value="ECO:0007669"/>
    <property type="project" value="TreeGrafter"/>
</dbReference>
<feature type="coiled-coil region" evidence="4">
    <location>
        <begin position="1300"/>
        <end position="1327"/>
    </location>
</feature>
<dbReference type="GO" id="GO:0006606">
    <property type="term" value="P:protein import into nucleus"/>
    <property type="evidence" value="ECO:0007669"/>
    <property type="project" value="TreeGrafter"/>
</dbReference>
<gene>
    <name evidence="7" type="ORF">AUEXF2481DRAFT_44417</name>
</gene>
<dbReference type="InterPro" id="IPR015943">
    <property type="entry name" value="WD40/YVTN_repeat-like_dom_sf"/>
</dbReference>
<feature type="compositionally biased region" description="Low complexity" evidence="5">
    <location>
        <begin position="1066"/>
        <end position="1083"/>
    </location>
</feature>
<evidence type="ECO:0000256" key="3">
    <source>
        <dbReference type="ARBA" id="ARBA00023242"/>
    </source>
</evidence>
<sequence>MSWGFQNVGPQANALQEAPEIFQDSLGFKDIGKAKVRLSQPWPADNPPPPYSSLLSIASAKGLIAAATSESVILVSAEVVRKTYNEDDNATDDKPKDITPQLSLSVPRVSHVTFSADESCLVIAAQQGGGLAVYDVQALMQGNKESAFQLPTEGISIRALAPNPSPENAHLFAVVLTDGKLMIADLKQRSWTTTANGPIFREEVRCVSWSVKGKQLVAGLASGSAEQFDPQGNVKAQIPAPPQLEQAAPMTNIVWIANDDFLVIHTPHSNEEAVESSYHLVHRDKSSGSFTSQKLAGDPSLPGFDTKRFPSQFLVSRLRKFPPNLEDVLILCSSAGNEAGLITNTSKALANDAPVNTYLVTNMEKDSARAILPMSSADGMSDTAAVGMDLDLSSKEIVMQPIPGDDQIRESQGPMPALMILNNEGILCTWWFVYNDAIRQGVSYPGLTSSASAPPNAAQPASTASTQSMPAASGFAAFGKTSLGQPATPAFPKPSAPVWGQASTPASAKPAFGQVSFGQPAAGKTTFGSPSVPGIGTPSTLGSKPSVWGAPAAQPTIATPPNGQVFGSALGGASGNATFGTSSGLGNKAPVWASSPAGSQSPFGKSSGLGETPGSGFAKFNAPAKDENKPSVSPFATIAGKPSVSPFAAIGNKDQNKPPSPSAFAAWTPSSVAAIKPSPLSFGFGKPSAVAATPEKPTEESKEEAMDDEIEEKTQEEPVKDKSSPIVEAAKAPPTMFGLSIEKTQSSILGQTPDKTKTSSLLGKIPDKPQTSSLFGQSTDSSKSPLSVFGQPTKQTGFQFGKPSGKPASPLRESSSDKPSKLPTFGGFKLNSTFQGDGSAKDDLPAPKQGGGSLFGPSFSNMLGEASKQTKLPTPIKKEPETEAPKMDAIPSKKTDEPAVEAEEAPLPPDFTSSKPKQSVEEDLPPIAGSPPVDLGDEASQLPASDDEEDEDEDGSWVQDSGEESEGEEEGEDEGEDEEEYEEEDEDEDEDDEDEEDEDESETEGPENTFNTEKASKTAFGSRLSFPSLSHSTGNAGKLLPPVSPVASTTPAGLPKAPFFAPPSKSQESPRSPSPVRQSSSTPAGLPASKQHSQPITVPSLKGHSRKDSRPSTAKRPESPQASEAGELSDDEDVRVREILASEIEPSMDLEPFVAHQDYAGRVNKLGIAGQIEKVFRDINSMIDTLGLNARTLESFVKGHETQYKQAGRDRSDLEEADEWCLVEIDELAVVQRSIGDDLEAGRVDGVPEKLEELAELQKEATKLRTRTVDMRKQIGARADPQQRATHRASALSNDAQMQQNELREGVTKVQKLLQDAEEALSVLRADLAAAPSQGPAAQRVPTVEAVTNTIMKMTAMIEQKSGDVDVLEAQIRRLPGGLANLNISDSSEDLLRSSVRSVRPLERSISGNFFGTPPATRGKNAALNGSTPLGISGMLGRFGGSLRRDNGDAEFGRSSLLLDSTPRRKMADVSIEEVRRYQDRAAQRKRVLAALKQTVEKKGTRVTSLDKN</sequence>
<feature type="compositionally biased region" description="Polar residues" evidence="5">
    <location>
        <begin position="1025"/>
        <end position="1035"/>
    </location>
</feature>
<evidence type="ECO:0000313" key="8">
    <source>
        <dbReference type="Proteomes" id="UP000030641"/>
    </source>
</evidence>
<feature type="compositionally biased region" description="Polar residues" evidence="5">
    <location>
        <begin position="769"/>
        <end position="798"/>
    </location>
</feature>
<accession>A0A074Y098</accession>